<dbReference type="GeneID" id="90940818"/>
<dbReference type="SUPFAM" id="SSF52540">
    <property type="entry name" value="P-loop containing nucleoside triphosphate hydrolases"/>
    <property type="match status" value="1"/>
</dbReference>
<evidence type="ECO:0000313" key="3">
    <source>
        <dbReference type="Proteomes" id="UP001231701"/>
    </source>
</evidence>
<dbReference type="InterPro" id="IPR006083">
    <property type="entry name" value="PRK/URK"/>
</dbReference>
<evidence type="ECO:0000313" key="2">
    <source>
        <dbReference type="EMBL" id="WMC84453.1"/>
    </source>
</evidence>
<dbReference type="Gene3D" id="3.40.50.300">
    <property type="entry name" value="P-loop containing nucleotide triphosphate hydrolases"/>
    <property type="match status" value="2"/>
</dbReference>
<feature type="domain" description="Phosphoribulokinase/uridine kinase" evidence="1">
    <location>
        <begin position="77"/>
        <end position="161"/>
    </location>
</feature>
<protein>
    <recommendedName>
        <fullName evidence="1">Phosphoribulokinase/uridine kinase domain-containing protein</fullName>
    </recommendedName>
</protein>
<sequence length="186" mass="20391">MLVTLTGGSGAGKTTLAAALAATAPRVPAQVLHGDDYYFRTVGQGVWAPDETGVPRLDVGDPRSQDLKRLSHDSDTALAHVPVVLVDGLFARRVVPRTTCARFDVFVDLPADLRLARKIQRKCLRDGFPLDVLLRNYLDHRRAAHDRYVEPVRADCDLTVDGSLPADDLAQQVWSVIRAKGLIRDS</sequence>
<gene>
    <name evidence="2" type="ORF">P7W03_02300</name>
</gene>
<dbReference type="EMBL" id="CP121271">
    <property type="protein sequence ID" value="WMC84453.1"/>
    <property type="molecule type" value="Genomic_DNA"/>
</dbReference>
<name>A0AAX3ZDN9_STRRO</name>
<organism evidence="2 3">
    <name type="scientific">Streptomyces rochei</name>
    <name type="common">Streptomyces parvullus</name>
    <dbReference type="NCBI Taxonomy" id="1928"/>
    <lineage>
        <taxon>Bacteria</taxon>
        <taxon>Bacillati</taxon>
        <taxon>Actinomycetota</taxon>
        <taxon>Actinomycetes</taxon>
        <taxon>Kitasatosporales</taxon>
        <taxon>Streptomycetaceae</taxon>
        <taxon>Streptomyces</taxon>
        <taxon>Streptomyces rochei group</taxon>
    </lineage>
</organism>
<dbReference type="GO" id="GO:0016301">
    <property type="term" value="F:kinase activity"/>
    <property type="evidence" value="ECO:0007669"/>
    <property type="project" value="InterPro"/>
</dbReference>
<dbReference type="InterPro" id="IPR027417">
    <property type="entry name" value="P-loop_NTPase"/>
</dbReference>
<dbReference type="RefSeq" id="WP_125769543.1">
    <property type="nucleotide sequence ID" value="NZ_CP121271.1"/>
</dbReference>
<dbReference type="AlphaFoldDB" id="A0AAX3ZDN9"/>
<reference evidence="2" key="1">
    <citation type="submission" date="2023-03" db="EMBL/GenBank/DDBJ databases">
        <title>Borrelidin-producing and root-colonizing Streptomyces rochei is a potent biopesticide for soil-borne oomycete-caused plant diseases.</title>
        <authorList>
            <person name="Zhou D."/>
            <person name="Wang X."/>
            <person name="Navarro-Munoz J.C."/>
            <person name="Li W."/>
            <person name="Li J."/>
            <person name="Jiu M."/>
            <person name="Deng S."/>
            <person name="Ye Y."/>
            <person name="Daly P."/>
            <person name="Wei L."/>
        </authorList>
    </citation>
    <scope>NUCLEOTIDE SEQUENCE</scope>
    <source>
        <strain evidence="2">JK1</strain>
    </source>
</reference>
<proteinExistence type="predicted"/>
<accession>A0AAX3ZDN9</accession>
<dbReference type="Proteomes" id="UP001231701">
    <property type="component" value="Chromosome"/>
</dbReference>
<dbReference type="Pfam" id="PF00485">
    <property type="entry name" value="PRK"/>
    <property type="match status" value="1"/>
</dbReference>
<evidence type="ECO:0000259" key="1">
    <source>
        <dbReference type="Pfam" id="PF00485"/>
    </source>
</evidence>
<dbReference type="GO" id="GO:0005524">
    <property type="term" value="F:ATP binding"/>
    <property type="evidence" value="ECO:0007669"/>
    <property type="project" value="InterPro"/>
</dbReference>